<dbReference type="GO" id="GO:0003735">
    <property type="term" value="F:structural constituent of ribosome"/>
    <property type="evidence" value="ECO:0007669"/>
    <property type="project" value="InterPro"/>
</dbReference>
<dbReference type="Proteomes" id="UP000803884">
    <property type="component" value="Unassembled WGS sequence"/>
</dbReference>
<gene>
    <name evidence="8" type="ORF">WHR41_01547</name>
</gene>
<organism evidence="8 9">
    <name type="scientific">Cladosporium halotolerans</name>
    <dbReference type="NCBI Taxonomy" id="1052096"/>
    <lineage>
        <taxon>Eukaryota</taxon>
        <taxon>Fungi</taxon>
        <taxon>Dikarya</taxon>
        <taxon>Ascomycota</taxon>
        <taxon>Pezizomycotina</taxon>
        <taxon>Dothideomycetes</taxon>
        <taxon>Dothideomycetidae</taxon>
        <taxon>Cladosporiales</taxon>
        <taxon>Cladosporiaceae</taxon>
        <taxon>Cladosporium</taxon>
    </lineage>
</organism>
<evidence type="ECO:0000256" key="4">
    <source>
        <dbReference type="ARBA" id="ARBA00023128"/>
    </source>
</evidence>
<dbReference type="EMBL" id="JAAQHG020000004">
    <property type="protein sequence ID" value="KAL1589571.1"/>
    <property type="molecule type" value="Genomic_DNA"/>
</dbReference>
<dbReference type="GeneID" id="96002991"/>
<dbReference type="InterPro" id="IPR001684">
    <property type="entry name" value="Ribosomal_bL27"/>
</dbReference>
<dbReference type="PANTHER" id="PTHR15893">
    <property type="entry name" value="RIBOSOMAL PROTEIN L27"/>
    <property type="match status" value="1"/>
</dbReference>
<dbReference type="PRINTS" id="PR00063">
    <property type="entry name" value="RIBOSOMALL27"/>
</dbReference>
<sequence>MGPPIRGVASGRRFALRAKASSAALRIPAVDQQKALAAYSIRLTTAMVLPARPMFSAAPRAPSMATLAVLESALSGLRISTSAAIGSHVSRRHASHQAQGRANKAADGAGKRLGAKKSGGEFVVPGNILFKQRGTLWFPGDNCSMGRDHTIHAAQPGYVRYYRDPARHPKRKYIGIVFEKNQQLPAPVNAVRRRKLGMLAYQMPQTYAVQESADLLTGPQTGLPGNAEMGTAKPSTIRDQPNESRGIKTIKKTGSGKVVDEKLTLRPGYQYRQANWEIGRAAERSKAAQMVKPFVPGDRFAAWRKKNIRVAKNAERRAMGRGGKKGGKK</sequence>
<evidence type="ECO:0000313" key="8">
    <source>
        <dbReference type="EMBL" id="KAL1589571.1"/>
    </source>
</evidence>
<dbReference type="AlphaFoldDB" id="A0AB34L075"/>
<keyword evidence="9" id="KW-1185">Reference proteome</keyword>
<accession>A0AB34L075</accession>
<dbReference type="PANTHER" id="PTHR15893:SF0">
    <property type="entry name" value="LARGE RIBOSOMAL SUBUNIT PROTEIN BL27M"/>
    <property type="match status" value="1"/>
</dbReference>
<evidence type="ECO:0000256" key="6">
    <source>
        <dbReference type="ARBA" id="ARBA00035267"/>
    </source>
</evidence>
<feature type="region of interest" description="Disordered" evidence="7">
    <location>
        <begin position="222"/>
        <end position="243"/>
    </location>
</feature>
<dbReference type="Gene3D" id="2.40.50.100">
    <property type="match status" value="1"/>
</dbReference>
<evidence type="ECO:0000313" key="9">
    <source>
        <dbReference type="Proteomes" id="UP000803884"/>
    </source>
</evidence>
<proteinExistence type="inferred from homology"/>
<evidence type="ECO:0000256" key="1">
    <source>
        <dbReference type="ARBA" id="ARBA00004173"/>
    </source>
</evidence>
<comment type="similarity">
    <text evidence="2">Belongs to the bacterial ribosomal protein bL27 family.</text>
</comment>
<evidence type="ECO:0000256" key="5">
    <source>
        <dbReference type="ARBA" id="ARBA00023274"/>
    </source>
</evidence>
<dbReference type="GO" id="GO:0005762">
    <property type="term" value="C:mitochondrial large ribosomal subunit"/>
    <property type="evidence" value="ECO:0007669"/>
    <property type="project" value="TreeGrafter"/>
</dbReference>
<reference evidence="8 9" key="1">
    <citation type="journal article" date="2020" name="Microbiol. Resour. Announc.">
        <title>Draft Genome Sequence of a Cladosporium Species Isolated from the Mesophotic Ascidian Didemnum maculosum.</title>
        <authorList>
            <person name="Gioti A."/>
            <person name="Siaperas R."/>
            <person name="Nikolaivits E."/>
            <person name="Le Goff G."/>
            <person name="Ouazzani J."/>
            <person name="Kotoulas G."/>
            <person name="Topakas E."/>
        </authorList>
    </citation>
    <scope>NUCLEOTIDE SEQUENCE [LARGE SCALE GENOMIC DNA]</scope>
    <source>
        <strain evidence="8 9">TM138-S3</strain>
    </source>
</reference>
<dbReference type="RefSeq" id="XP_069232676.1">
    <property type="nucleotide sequence ID" value="XM_069370153.1"/>
</dbReference>
<evidence type="ECO:0000256" key="7">
    <source>
        <dbReference type="SAM" id="MobiDB-lite"/>
    </source>
</evidence>
<comment type="caution">
    <text evidence="8">The sequence shown here is derived from an EMBL/GenBank/DDBJ whole genome shotgun (WGS) entry which is preliminary data.</text>
</comment>
<dbReference type="FunFam" id="2.40.50.100:FF:000042">
    <property type="entry name" value="50S ribosomal protein L27"/>
    <property type="match status" value="1"/>
</dbReference>
<keyword evidence="5" id="KW-0687">Ribonucleoprotein</keyword>
<dbReference type="GO" id="GO:0006412">
    <property type="term" value="P:translation"/>
    <property type="evidence" value="ECO:0007669"/>
    <property type="project" value="InterPro"/>
</dbReference>
<protein>
    <recommendedName>
        <fullName evidence="6">Large ribosomal subunit protein bL27m</fullName>
    </recommendedName>
</protein>
<dbReference type="Pfam" id="PF01016">
    <property type="entry name" value="Ribosomal_L27"/>
    <property type="match status" value="1"/>
</dbReference>
<dbReference type="SUPFAM" id="SSF110324">
    <property type="entry name" value="Ribosomal L27 protein-like"/>
    <property type="match status" value="1"/>
</dbReference>
<feature type="region of interest" description="Disordered" evidence="7">
    <location>
        <begin position="90"/>
        <end position="111"/>
    </location>
</feature>
<evidence type="ECO:0000256" key="2">
    <source>
        <dbReference type="ARBA" id="ARBA00010797"/>
    </source>
</evidence>
<keyword evidence="3" id="KW-0689">Ribosomal protein</keyword>
<keyword evidence="4" id="KW-0496">Mitochondrion</keyword>
<evidence type="ECO:0000256" key="3">
    <source>
        <dbReference type="ARBA" id="ARBA00022980"/>
    </source>
</evidence>
<name>A0AB34L075_9PEZI</name>
<comment type="subcellular location">
    <subcellularLocation>
        <location evidence="1">Mitochondrion</location>
    </subcellularLocation>
</comment>